<feature type="domain" description="SDH C-terminal" evidence="5">
    <location>
        <begin position="242"/>
        <end position="272"/>
    </location>
</feature>
<keyword evidence="3" id="KW-0028">Amino-acid biosynthesis</keyword>
<dbReference type="Gene3D" id="3.40.50.720">
    <property type="entry name" value="NAD(P)-binding Rossmann-like Domain"/>
    <property type="match status" value="1"/>
</dbReference>
<proteinExistence type="inferred from homology"/>
<feature type="active site" description="Proton acceptor" evidence="3">
    <location>
        <position position="65"/>
    </location>
</feature>
<accession>A0A6N7EIN9</accession>
<name>A0A6N7EIN9_9MICO</name>
<comment type="caution">
    <text evidence="6">The sequence shown here is derived from an EMBL/GenBank/DDBJ whole genome shotgun (WGS) entry which is preliminary data.</text>
</comment>
<evidence type="ECO:0000256" key="2">
    <source>
        <dbReference type="ARBA" id="ARBA00023141"/>
    </source>
</evidence>
<comment type="similarity">
    <text evidence="3">Belongs to the shikimate dehydrogenase family.</text>
</comment>
<dbReference type="InterPro" id="IPR022893">
    <property type="entry name" value="Shikimate_DH_fam"/>
</dbReference>
<feature type="binding site" evidence="3">
    <location>
        <position position="102"/>
    </location>
    <ligand>
        <name>shikimate</name>
        <dbReference type="ChEBI" id="CHEBI:36208"/>
    </ligand>
</feature>
<dbReference type="Proteomes" id="UP000437709">
    <property type="component" value="Unassembled WGS sequence"/>
</dbReference>
<dbReference type="OrthoDB" id="9776868at2"/>
<comment type="subunit">
    <text evidence="3">Homodimer.</text>
</comment>
<feature type="binding site" evidence="3">
    <location>
        <position position="61"/>
    </location>
    <ligand>
        <name>shikimate</name>
        <dbReference type="ChEBI" id="CHEBI:36208"/>
    </ligand>
</feature>
<comment type="pathway">
    <text evidence="1 3">Metabolic intermediate biosynthesis; chorismate biosynthesis; chorismate from D-erythrose 4-phosphate and phosphoenolpyruvate: step 4/7.</text>
</comment>
<evidence type="ECO:0000313" key="6">
    <source>
        <dbReference type="EMBL" id="MPV36878.1"/>
    </source>
</evidence>
<evidence type="ECO:0000313" key="7">
    <source>
        <dbReference type="Proteomes" id="UP000437709"/>
    </source>
</evidence>
<dbReference type="SUPFAM" id="SSF53223">
    <property type="entry name" value="Aminoacid dehydrogenase-like, N-terminal domain"/>
    <property type="match status" value="1"/>
</dbReference>
<dbReference type="UniPathway" id="UPA00053">
    <property type="reaction ID" value="UER00087"/>
</dbReference>
<dbReference type="GO" id="GO:0019632">
    <property type="term" value="P:shikimate metabolic process"/>
    <property type="evidence" value="ECO:0007669"/>
    <property type="project" value="TreeGrafter"/>
</dbReference>
<feature type="binding site" evidence="3">
    <location>
        <position position="249"/>
    </location>
    <ligand>
        <name>shikimate</name>
        <dbReference type="ChEBI" id="CHEBI:36208"/>
    </ligand>
</feature>
<protein>
    <recommendedName>
        <fullName evidence="3">Shikimate dehydrogenase (NADP(+))</fullName>
        <shortName evidence="3">SDH</shortName>
        <ecNumber evidence="3">1.1.1.25</ecNumber>
    </recommendedName>
</protein>
<keyword evidence="7" id="KW-1185">Reference proteome</keyword>
<keyword evidence="3" id="KW-0521">NADP</keyword>
<comment type="function">
    <text evidence="3">Involved in the biosynthesis of the chorismate, which leads to the biosynthesis of aromatic amino acids. Catalyzes the reversible NADPH linked reduction of 3-dehydroshikimate (DHSA) to yield shikimate (SA).</text>
</comment>
<dbReference type="GO" id="GO:0009073">
    <property type="term" value="P:aromatic amino acid family biosynthetic process"/>
    <property type="evidence" value="ECO:0007669"/>
    <property type="project" value="UniProtKB-KW"/>
</dbReference>
<dbReference type="EC" id="1.1.1.25" evidence="3"/>
<dbReference type="Gene3D" id="3.40.50.10860">
    <property type="entry name" value="Leucine Dehydrogenase, chain A, domain 1"/>
    <property type="match status" value="1"/>
</dbReference>
<gene>
    <name evidence="3" type="primary">aroE</name>
    <name evidence="6" type="ORF">GB881_07385</name>
</gene>
<keyword evidence="2 3" id="KW-0057">Aromatic amino acid biosynthesis</keyword>
<feature type="binding site" evidence="3">
    <location>
        <position position="221"/>
    </location>
    <ligand>
        <name>shikimate</name>
        <dbReference type="ChEBI" id="CHEBI:36208"/>
    </ligand>
</feature>
<feature type="domain" description="Shikimate dehydrogenase substrate binding N-terminal" evidence="4">
    <location>
        <begin position="6"/>
        <end position="88"/>
    </location>
</feature>
<feature type="binding site" evidence="3">
    <location>
        <begin position="127"/>
        <end position="131"/>
    </location>
    <ligand>
        <name>NADP(+)</name>
        <dbReference type="ChEBI" id="CHEBI:58349"/>
    </ligand>
</feature>
<dbReference type="PANTHER" id="PTHR21089:SF1">
    <property type="entry name" value="BIFUNCTIONAL 3-DEHYDROQUINATE DEHYDRATASE_SHIKIMATE DEHYDROGENASE, CHLOROPLASTIC"/>
    <property type="match status" value="1"/>
</dbReference>
<dbReference type="PANTHER" id="PTHR21089">
    <property type="entry name" value="SHIKIMATE DEHYDROGENASE"/>
    <property type="match status" value="1"/>
</dbReference>
<dbReference type="GO" id="GO:0008652">
    <property type="term" value="P:amino acid biosynthetic process"/>
    <property type="evidence" value="ECO:0007669"/>
    <property type="project" value="UniProtKB-KW"/>
</dbReference>
<sequence>MRTAALFGLPLTRQHSPAMHNAAFASTGIDGEYVLREVTADELAAEVDRARAERWYGFQITAPHKQAIMPLLDQIEPAARAIGAVNSVEIRDDGTLVGFNTDVIGFMTAVRQVLDKPIAESRVVVAGSGGVAHAAVYGLATEQPVSLTVADLRREDSARLADEYADVFAIEPISFDDDALASRLAEADLFVNATSVGMLSVGPVVPVDSLAPHAAVFDVVYLPRTTELVRQARAAGHRAANGEHMLIAQAVAAFSRWTGTPDQTEVMRDAVEPFLADPDARP</sequence>
<comment type="caution">
    <text evidence="3">Lacks conserved residue(s) required for the propagation of feature annotation.</text>
</comment>
<dbReference type="CDD" id="cd01065">
    <property type="entry name" value="NAD_bind_Shikimate_DH"/>
    <property type="match status" value="1"/>
</dbReference>
<dbReference type="RefSeq" id="WP_152193822.1">
    <property type="nucleotide sequence ID" value="NZ_VUKD01000001.1"/>
</dbReference>
<dbReference type="InterPro" id="IPR013708">
    <property type="entry name" value="Shikimate_DH-bd_N"/>
</dbReference>
<dbReference type="AlphaFoldDB" id="A0A6N7EIN9"/>
<dbReference type="EMBL" id="WHPC01000021">
    <property type="protein sequence ID" value="MPV36878.1"/>
    <property type="molecule type" value="Genomic_DNA"/>
</dbReference>
<dbReference type="GO" id="GO:0004764">
    <property type="term" value="F:shikimate 3-dehydrogenase (NADP+) activity"/>
    <property type="evidence" value="ECO:0007669"/>
    <property type="project" value="UniProtKB-UniRule"/>
</dbReference>
<dbReference type="InterPro" id="IPR036291">
    <property type="entry name" value="NAD(P)-bd_dom_sf"/>
</dbReference>
<evidence type="ECO:0000256" key="3">
    <source>
        <dbReference type="HAMAP-Rule" id="MF_00222"/>
    </source>
</evidence>
<dbReference type="GO" id="GO:0005829">
    <property type="term" value="C:cytosol"/>
    <property type="evidence" value="ECO:0007669"/>
    <property type="project" value="TreeGrafter"/>
</dbReference>
<comment type="catalytic activity">
    <reaction evidence="3">
        <text>shikimate + NADP(+) = 3-dehydroshikimate + NADPH + H(+)</text>
        <dbReference type="Rhea" id="RHEA:17737"/>
        <dbReference type="ChEBI" id="CHEBI:15378"/>
        <dbReference type="ChEBI" id="CHEBI:16630"/>
        <dbReference type="ChEBI" id="CHEBI:36208"/>
        <dbReference type="ChEBI" id="CHEBI:57783"/>
        <dbReference type="ChEBI" id="CHEBI:58349"/>
        <dbReference type="EC" id="1.1.1.25"/>
    </reaction>
</comment>
<dbReference type="GO" id="GO:0050661">
    <property type="term" value="F:NADP binding"/>
    <property type="evidence" value="ECO:0007669"/>
    <property type="project" value="TreeGrafter"/>
</dbReference>
<evidence type="ECO:0000259" key="4">
    <source>
        <dbReference type="Pfam" id="PF08501"/>
    </source>
</evidence>
<dbReference type="Pfam" id="PF18317">
    <property type="entry name" value="SDH_C"/>
    <property type="match status" value="1"/>
</dbReference>
<dbReference type="SUPFAM" id="SSF51735">
    <property type="entry name" value="NAD(P)-binding Rossmann-fold domains"/>
    <property type="match status" value="1"/>
</dbReference>
<evidence type="ECO:0000256" key="1">
    <source>
        <dbReference type="ARBA" id="ARBA00004871"/>
    </source>
</evidence>
<dbReference type="InterPro" id="IPR046346">
    <property type="entry name" value="Aminoacid_DH-like_N_sf"/>
</dbReference>
<keyword evidence="3" id="KW-0560">Oxidoreductase</keyword>
<evidence type="ECO:0000259" key="5">
    <source>
        <dbReference type="Pfam" id="PF18317"/>
    </source>
</evidence>
<dbReference type="HAMAP" id="MF_00222">
    <property type="entry name" value="Shikimate_DH_AroE"/>
    <property type="match status" value="1"/>
</dbReference>
<feature type="binding site" evidence="3">
    <location>
        <position position="219"/>
    </location>
    <ligand>
        <name>NADP(+)</name>
        <dbReference type="ChEBI" id="CHEBI:58349"/>
    </ligand>
</feature>
<feature type="binding site" evidence="3">
    <location>
        <position position="242"/>
    </location>
    <ligand>
        <name>NADP(+)</name>
        <dbReference type="ChEBI" id="CHEBI:58349"/>
    </ligand>
</feature>
<feature type="binding site" evidence="3">
    <location>
        <position position="86"/>
    </location>
    <ligand>
        <name>shikimate</name>
        <dbReference type="ChEBI" id="CHEBI:36208"/>
    </ligand>
</feature>
<organism evidence="6 7">
    <name type="scientific">Georgenia subflava</name>
    <dbReference type="NCBI Taxonomy" id="1622177"/>
    <lineage>
        <taxon>Bacteria</taxon>
        <taxon>Bacillati</taxon>
        <taxon>Actinomycetota</taxon>
        <taxon>Actinomycetes</taxon>
        <taxon>Micrococcales</taxon>
        <taxon>Bogoriellaceae</taxon>
        <taxon>Georgenia</taxon>
    </lineage>
</organism>
<dbReference type="GO" id="GO:0009423">
    <property type="term" value="P:chorismate biosynthetic process"/>
    <property type="evidence" value="ECO:0007669"/>
    <property type="project" value="UniProtKB-UniRule"/>
</dbReference>
<dbReference type="InterPro" id="IPR041121">
    <property type="entry name" value="SDH_C"/>
</dbReference>
<reference evidence="6 7" key="1">
    <citation type="submission" date="2019-10" db="EMBL/GenBank/DDBJ databases">
        <title>Georgenia wutianyii sp. nov. and Georgenia yuyongxinii sp. nov. isolated from plateau pika (Ochotona curzoniae) in the Qinghai-Tibet plateau of China.</title>
        <authorList>
            <person name="Tian Z."/>
        </authorList>
    </citation>
    <scope>NUCLEOTIDE SEQUENCE [LARGE SCALE GENOMIC DNA]</scope>
    <source>
        <strain evidence="6 7">JCM 19765</strain>
    </source>
</reference>
<dbReference type="Pfam" id="PF08501">
    <property type="entry name" value="Shikimate_dh_N"/>
    <property type="match status" value="1"/>
</dbReference>